<evidence type="ECO:0000256" key="4">
    <source>
        <dbReference type="SAM" id="Coils"/>
    </source>
</evidence>
<keyword evidence="2 3" id="KW-0694">RNA-binding</keyword>
<dbReference type="InterPro" id="IPR000504">
    <property type="entry name" value="RRM_dom"/>
</dbReference>
<dbReference type="AlphaFoldDB" id="A0A8T2JE23"/>
<dbReference type="GO" id="GO:0003723">
    <property type="term" value="F:RNA binding"/>
    <property type="evidence" value="ECO:0007669"/>
    <property type="project" value="UniProtKB-UniRule"/>
</dbReference>
<evidence type="ECO:0000256" key="2">
    <source>
        <dbReference type="ARBA" id="ARBA00022884"/>
    </source>
</evidence>
<keyword evidence="7" id="KW-1185">Reference proteome</keyword>
<dbReference type="EMBL" id="JAACNH010000005">
    <property type="protein sequence ID" value="KAG8441837.1"/>
    <property type="molecule type" value="Genomic_DNA"/>
</dbReference>
<gene>
    <name evidence="6" type="ORF">GDO86_010859</name>
</gene>
<comment type="caution">
    <text evidence="6">The sequence shown here is derived from an EMBL/GenBank/DDBJ whole genome shotgun (WGS) entry which is preliminary data.</text>
</comment>
<dbReference type="Proteomes" id="UP000812440">
    <property type="component" value="Chromosome 6"/>
</dbReference>
<organism evidence="6 7">
    <name type="scientific">Hymenochirus boettgeri</name>
    <name type="common">Congo dwarf clawed frog</name>
    <dbReference type="NCBI Taxonomy" id="247094"/>
    <lineage>
        <taxon>Eukaryota</taxon>
        <taxon>Metazoa</taxon>
        <taxon>Chordata</taxon>
        <taxon>Craniata</taxon>
        <taxon>Vertebrata</taxon>
        <taxon>Euteleostomi</taxon>
        <taxon>Amphibia</taxon>
        <taxon>Batrachia</taxon>
        <taxon>Anura</taxon>
        <taxon>Pipoidea</taxon>
        <taxon>Pipidae</taxon>
        <taxon>Pipinae</taxon>
        <taxon>Hymenochirus</taxon>
    </lineage>
</organism>
<feature type="coiled-coil region" evidence="4">
    <location>
        <begin position="74"/>
        <end position="101"/>
    </location>
</feature>
<evidence type="ECO:0000313" key="7">
    <source>
        <dbReference type="Proteomes" id="UP000812440"/>
    </source>
</evidence>
<dbReference type="Pfam" id="PF00076">
    <property type="entry name" value="RRM_1"/>
    <property type="match status" value="3"/>
</dbReference>
<evidence type="ECO:0000313" key="6">
    <source>
        <dbReference type="EMBL" id="KAG8441837.1"/>
    </source>
</evidence>
<dbReference type="InterPro" id="IPR012677">
    <property type="entry name" value="Nucleotide-bd_a/b_plait_sf"/>
</dbReference>
<reference evidence="6" key="1">
    <citation type="thesis" date="2020" institute="ProQuest LLC" country="789 East Eisenhower Parkway, Ann Arbor, MI, USA">
        <title>Comparative Genomics and Chromosome Evolution.</title>
        <authorList>
            <person name="Mudd A.B."/>
        </authorList>
    </citation>
    <scope>NUCLEOTIDE SEQUENCE</scope>
    <source>
        <strain evidence="6">Female2</strain>
        <tissue evidence="6">Blood</tissue>
    </source>
</reference>
<feature type="domain" description="RRM" evidence="5">
    <location>
        <begin position="114"/>
        <end position="189"/>
    </location>
</feature>
<name>A0A8T2JE23_9PIPI</name>
<evidence type="ECO:0000259" key="5">
    <source>
        <dbReference type="PROSITE" id="PS50102"/>
    </source>
</evidence>
<protein>
    <recommendedName>
        <fullName evidence="5">RRM domain-containing protein</fullName>
    </recommendedName>
</protein>
<evidence type="ECO:0000256" key="1">
    <source>
        <dbReference type="ARBA" id="ARBA00022737"/>
    </source>
</evidence>
<evidence type="ECO:0000256" key="3">
    <source>
        <dbReference type="PROSITE-ProRule" id="PRU00176"/>
    </source>
</evidence>
<dbReference type="InterPro" id="IPR035979">
    <property type="entry name" value="RBD_domain_sf"/>
</dbReference>
<keyword evidence="1" id="KW-0677">Repeat</keyword>
<sequence length="415" mass="47273">MTTIVRLEGLHETADTTDIDQFFKGFCVCDIQIVRGERGEAFVVFASDEDVQFAMKKSGSRIKDKRVLLSLSNKAEMLQAIEQYRKKVEETLEVARQQTKKKKLIMLLKQPSTFYVYLTGIAQTTTEHDIKIFFKHLSIREILIPTGPDGSRTGNAFVKFASESHANEALKLHKQQLSNRCVGVMRASEEQWVRGGGAISESAKPGLLGMHPTDSQQFFIYLINLPPLVTKNDIRVFLEDPQIDDFNISILKNSAFVMLKNEMQQQMALWADGKAMYDYRVSVFPIFKQSMLDIAVSHAIAAAKRELQNLRPNNPSLQRCIHMKNLFPGATKLHIQEFFDGFPLQENDIFLRYDGNGYSTGEALVRFPTEKVAVCAARLNKEWFMGTEVFLRCISEDEMKAYIGSNVYESNFPRH</sequence>
<accession>A0A8T2JE23</accession>
<dbReference type="PROSITE" id="PS50102">
    <property type="entry name" value="RRM"/>
    <property type="match status" value="2"/>
</dbReference>
<feature type="domain" description="RRM" evidence="5">
    <location>
        <begin position="3"/>
        <end position="74"/>
    </location>
</feature>
<proteinExistence type="predicted"/>
<dbReference type="PANTHER" id="PTHR13976">
    <property type="entry name" value="HETEROGENEOUS NUCLEAR RIBONUCLEOPROTEIN-RELATED"/>
    <property type="match status" value="1"/>
</dbReference>
<dbReference type="InterPro" id="IPR050666">
    <property type="entry name" value="ESRP"/>
</dbReference>
<dbReference type="SMART" id="SM00360">
    <property type="entry name" value="RRM"/>
    <property type="match status" value="4"/>
</dbReference>
<keyword evidence="4" id="KW-0175">Coiled coil</keyword>
<dbReference type="Gene3D" id="3.30.70.330">
    <property type="match status" value="3"/>
</dbReference>
<dbReference type="OrthoDB" id="2588702at2759"/>
<dbReference type="SUPFAM" id="SSF54928">
    <property type="entry name" value="RNA-binding domain, RBD"/>
    <property type="match status" value="4"/>
</dbReference>